<accession>A8P636</accession>
<proteinExistence type="predicted"/>
<comment type="caution">
    <text evidence="1">The sequence shown here is derived from an EMBL/GenBank/DDBJ whole genome shotgun (WGS) entry which is preliminary data.</text>
</comment>
<name>A8P636_COPC7</name>
<dbReference type="Proteomes" id="UP000001861">
    <property type="component" value="Unassembled WGS sequence"/>
</dbReference>
<dbReference type="KEGG" id="cci:CC1G_10638"/>
<dbReference type="RefSeq" id="XP_001839073.2">
    <property type="nucleotide sequence ID" value="XM_001839021.2"/>
</dbReference>
<protein>
    <submittedName>
        <fullName evidence="1">Uncharacterized protein</fullName>
    </submittedName>
</protein>
<dbReference type="HOGENOM" id="CLU_866033_0_0_1"/>
<reference evidence="1 2" key="1">
    <citation type="journal article" date="2010" name="Proc. Natl. Acad. Sci. U.S.A.">
        <title>Insights into evolution of multicellular fungi from the assembled chromosomes of the mushroom Coprinopsis cinerea (Coprinus cinereus).</title>
        <authorList>
            <person name="Stajich J.E."/>
            <person name="Wilke S.K."/>
            <person name="Ahren D."/>
            <person name="Au C.H."/>
            <person name="Birren B.W."/>
            <person name="Borodovsky M."/>
            <person name="Burns C."/>
            <person name="Canback B."/>
            <person name="Casselton L.A."/>
            <person name="Cheng C.K."/>
            <person name="Deng J."/>
            <person name="Dietrich F.S."/>
            <person name="Fargo D.C."/>
            <person name="Farman M.L."/>
            <person name="Gathman A.C."/>
            <person name="Goldberg J."/>
            <person name="Guigo R."/>
            <person name="Hoegger P.J."/>
            <person name="Hooker J.B."/>
            <person name="Huggins A."/>
            <person name="James T.Y."/>
            <person name="Kamada T."/>
            <person name="Kilaru S."/>
            <person name="Kodira C."/>
            <person name="Kues U."/>
            <person name="Kupfer D."/>
            <person name="Kwan H.S."/>
            <person name="Lomsadze A."/>
            <person name="Li W."/>
            <person name="Lilly W.W."/>
            <person name="Ma L.J."/>
            <person name="Mackey A.J."/>
            <person name="Manning G."/>
            <person name="Martin F."/>
            <person name="Muraguchi H."/>
            <person name="Natvig D.O."/>
            <person name="Palmerini H."/>
            <person name="Ramesh M.A."/>
            <person name="Rehmeyer C.J."/>
            <person name="Roe B.A."/>
            <person name="Shenoy N."/>
            <person name="Stanke M."/>
            <person name="Ter-Hovhannisyan V."/>
            <person name="Tunlid A."/>
            <person name="Velagapudi R."/>
            <person name="Vision T.J."/>
            <person name="Zeng Q."/>
            <person name="Zolan M.E."/>
            <person name="Pukkila P.J."/>
        </authorList>
    </citation>
    <scope>NUCLEOTIDE SEQUENCE [LARGE SCALE GENOMIC DNA]</scope>
    <source>
        <strain evidence="2">Okayama-7 / 130 / ATCC MYA-4618 / FGSC 9003</strain>
    </source>
</reference>
<evidence type="ECO:0000313" key="2">
    <source>
        <dbReference type="Proteomes" id="UP000001861"/>
    </source>
</evidence>
<organism evidence="1 2">
    <name type="scientific">Coprinopsis cinerea (strain Okayama-7 / 130 / ATCC MYA-4618 / FGSC 9003)</name>
    <name type="common">Inky cap fungus</name>
    <name type="synonym">Hormographiella aspergillata</name>
    <dbReference type="NCBI Taxonomy" id="240176"/>
    <lineage>
        <taxon>Eukaryota</taxon>
        <taxon>Fungi</taxon>
        <taxon>Dikarya</taxon>
        <taxon>Basidiomycota</taxon>
        <taxon>Agaricomycotina</taxon>
        <taxon>Agaricomycetes</taxon>
        <taxon>Agaricomycetidae</taxon>
        <taxon>Agaricales</taxon>
        <taxon>Agaricineae</taxon>
        <taxon>Psathyrellaceae</taxon>
        <taxon>Coprinopsis</taxon>
    </lineage>
</organism>
<evidence type="ECO:0000313" key="1">
    <source>
        <dbReference type="EMBL" id="EAU82733.2"/>
    </source>
</evidence>
<gene>
    <name evidence="1" type="ORF">CC1G_10638</name>
</gene>
<dbReference type="VEuPathDB" id="FungiDB:CC1G_10638"/>
<keyword evidence="2" id="KW-1185">Reference proteome</keyword>
<dbReference type="InParanoid" id="A8P636"/>
<dbReference type="AlphaFoldDB" id="A8P636"/>
<dbReference type="GeneID" id="6015674"/>
<sequence length="321" mass="36769">MSYQTHRARNRYRTASLNVLYKVAEGGNLLDLSLEEFSLNNDRLVNILKHCRLRSLELRRWSGSESFSLRDLSPSISSLNVEFRSSRTGNNAQNTRPVFPYLKTFGLPPECRPLANVETLIIREPLSESIKTLPPGFWYGVASIPDEGPQDYGGIFKEAYNLQRLILVNASSSVDYQNTKDKKSFYLLVLGSPTWRHNPTGNPPDPYPFNLPTLCSIIRALSNLQQLTLLPKRVFYDLESFFYPVNPVLTNAEVAQAFQSFANWEEFDQLLCPQRYPKIKKVVVDVRTFGTKGWIARPFEAYLKRKMPSLVSRSICIEVVY</sequence>
<dbReference type="EMBL" id="AACS02000005">
    <property type="protein sequence ID" value="EAU82733.2"/>
    <property type="molecule type" value="Genomic_DNA"/>
</dbReference>